<dbReference type="CDD" id="cd17546">
    <property type="entry name" value="REC_hyHK_CKI1_RcsC-like"/>
    <property type="match status" value="1"/>
</dbReference>
<dbReference type="InterPro" id="IPR036097">
    <property type="entry name" value="HisK_dim/P_sf"/>
</dbReference>
<dbReference type="FunFam" id="1.10.287.130:FF:000002">
    <property type="entry name" value="Two-component osmosensing histidine kinase"/>
    <property type="match status" value="1"/>
</dbReference>
<keyword evidence="7 18" id="KW-0418">Kinase</keyword>
<dbReference type="CDD" id="cd00130">
    <property type="entry name" value="PAS"/>
    <property type="match status" value="2"/>
</dbReference>
<name>A0A1R0XAN4_9BACL</name>
<dbReference type="InterPro" id="IPR005467">
    <property type="entry name" value="His_kinase_dom"/>
</dbReference>
<feature type="domain" description="PAS" evidence="16">
    <location>
        <begin position="126"/>
        <end position="206"/>
    </location>
</feature>
<evidence type="ECO:0000259" key="17">
    <source>
        <dbReference type="PROSITE" id="PS50113"/>
    </source>
</evidence>
<dbReference type="SUPFAM" id="SSF47384">
    <property type="entry name" value="Homodimeric domain of signal transducing histidine kinase"/>
    <property type="match status" value="1"/>
</dbReference>
<dbReference type="GO" id="GO:0005524">
    <property type="term" value="F:ATP binding"/>
    <property type="evidence" value="ECO:0007669"/>
    <property type="project" value="UniProtKB-KW"/>
</dbReference>
<dbReference type="SMART" id="SM00387">
    <property type="entry name" value="HATPase_c"/>
    <property type="match status" value="1"/>
</dbReference>
<comment type="caution">
    <text evidence="18">The sequence shown here is derived from an EMBL/GenBank/DDBJ whole genome shotgun (WGS) entry which is preliminary data.</text>
</comment>
<dbReference type="InterPro" id="IPR011006">
    <property type="entry name" value="CheY-like_superfamily"/>
</dbReference>
<dbReference type="PROSITE" id="PS50113">
    <property type="entry name" value="PAC"/>
    <property type="match status" value="1"/>
</dbReference>
<dbReference type="Gene3D" id="1.10.287.130">
    <property type="match status" value="1"/>
</dbReference>
<evidence type="ECO:0000256" key="5">
    <source>
        <dbReference type="ARBA" id="ARBA00022679"/>
    </source>
</evidence>
<dbReference type="Gene3D" id="3.30.450.20">
    <property type="entry name" value="PAS domain"/>
    <property type="match status" value="2"/>
</dbReference>
<accession>A0A1R0XAN4</accession>
<dbReference type="SMART" id="SM00086">
    <property type="entry name" value="PAC"/>
    <property type="match status" value="2"/>
</dbReference>
<proteinExistence type="inferred from homology"/>
<evidence type="ECO:0000256" key="7">
    <source>
        <dbReference type="ARBA" id="ARBA00022777"/>
    </source>
</evidence>
<reference evidence="18 19" key="1">
    <citation type="submission" date="2016-10" db="EMBL/GenBank/DDBJ databases">
        <title>Paenibacillus species isolates.</title>
        <authorList>
            <person name="Beno S.M."/>
        </authorList>
    </citation>
    <scope>NUCLEOTIDE SEQUENCE [LARGE SCALE GENOMIC DNA]</scope>
    <source>
        <strain evidence="18 19">FSL H7-0604</strain>
    </source>
</reference>
<feature type="domain" description="PAC" evidence="17">
    <location>
        <begin position="80"/>
        <end position="132"/>
    </location>
</feature>
<dbReference type="InterPro" id="IPR035965">
    <property type="entry name" value="PAS-like_dom_sf"/>
</dbReference>
<dbReference type="PANTHER" id="PTHR45339:SF1">
    <property type="entry name" value="HYBRID SIGNAL TRANSDUCTION HISTIDINE KINASE J"/>
    <property type="match status" value="1"/>
</dbReference>
<organism evidence="18 19">
    <name type="scientific">Paenibacillus odorifer</name>
    <dbReference type="NCBI Taxonomy" id="189426"/>
    <lineage>
        <taxon>Bacteria</taxon>
        <taxon>Bacillati</taxon>
        <taxon>Bacillota</taxon>
        <taxon>Bacilli</taxon>
        <taxon>Bacillales</taxon>
        <taxon>Paenibacillaceae</taxon>
        <taxon>Paenibacillus</taxon>
    </lineage>
</organism>
<evidence type="ECO:0000256" key="3">
    <source>
        <dbReference type="ARBA" id="ARBA00012438"/>
    </source>
</evidence>
<dbReference type="Gene3D" id="3.40.50.2300">
    <property type="match status" value="1"/>
</dbReference>
<dbReference type="AlphaFoldDB" id="A0A1R0XAN4"/>
<dbReference type="SMART" id="SM00388">
    <property type="entry name" value="HisKA"/>
    <property type="match status" value="1"/>
</dbReference>
<dbReference type="PRINTS" id="PR00344">
    <property type="entry name" value="BCTRLSENSOR"/>
</dbReference>
<dbReference type="GO" id="GO:0000155">
    <property type="term" value="F:phosphorelay sensor kinase activity"/>
    <property type="evidence" value="ECO:0007669"/>
    <property type="project" value="InterPro"/>
</dbReference>
<dbReference type="PROSITE" id="PS50109">
    <property type="entry name" value="HIS_KIN"/>
    <property type="match status" value="1"/>
</dbReference>
<dbReference type="Pfam" id="PF00072">
    <property type="entry name" value="Response_reg"/>
    <property type="match status" value="1"/>
</dbReference>
<dbReference type="Pfam" id="PF02518">
    <property type="entry name" value="HATPase_c"/>
    <property type="match status" value="1"/>
</dbReference>
<dbReference type="InterPro" id="IPR036890">
    <property type="entry name" value="HATPase_C_sf"/>
</dbReference>
<dbReference type="Gene3D" id="3.30.565.10">
    <property type="entry name" value="Histidine kinase-like ATPase, C-terminal domain"/>
    <property type="match status" value="1"/>
</dbReference>
<evidence type="ECO:0000259" key="16">
    <source>
        <dbReference type="PROSITE" id="PS50112"/>
    </source>
</evidence>
<dbReference type="SUPFAM" id="SSF55874">
    <property type="entry name" value="ATPase domain of HSP90 chaperone/DNA topoisomerase II/histidine kinase"/>
    <property type="match status" value="1"/>
</dbReference>
<dbReference type="RefSeq" id="WP_036684863.1">
    <property type="nucleotide sequence ID" value="NZ_MKQP01000019.1"/>
</dbReference>
<feature type="domain" description="Response regulatory" evidence="15">
    <location>
        <begin position="509"/>
        <end position="625"/>
    </location>
</feature>
<dbReference type="CDD" id="cd16922">
    <property type="entry name" value="HATPase_EvgS-ArcB-TorS-like"/>
    <property type="match status" value="1"/>
</dbReference>
<dbReference type="CDD" id="cd00082">
    <property type="entry name" value="HisKA"/>
    <property type="match status" value="1"/>
</dbReference>
<dbReference type="NCBIfam" id="TIGR00229">
    <property type="entry name" value="sensory_box"/>
    <property type="match status" value="2"/>
</dbReference>
<dbReference type="InterPro" id="IPR000700">
    <property type="entry name" value="PAS-assoc_C"/>
</dbReference>
<evidence type="ECO:0000256" key="1">
    <source>
        <dbReference type="ARBA" id="ARBA00000085"/>
    </source>
</evidence>
<dbReference type="PROSITE" id="PS50112">
    <property type="entry name" value="PAS"/>
    <property type="match status" value="2"/>
</dbReference>
<evidence type="ECO:0000256" key="12">
    <source>
        <dbReference type="ARBA" id="ARBA00074306"/>
    </source>
</evidence>
<feature type="domain" description="PAS" evidence="16">
    <location>
        <begin position="8"/>
        <end position="63"/>
    </location>
</feature>
<dbReference type="Pfam" id="PF13426">
    <property type="entry name" value="PAS_9"/>
    <property type="match status" value="2"/>
</dbReference>
<keyword evidence="8" id="KW-0067">ATP-binding</keyword>
<evidence type="ECO:0000313" key="18">
    <source>
        <dbReference type="EMBL" id="OMD31978.1"/>
    </source>
</evidence>
<evidence type="ECO:0000256" key="4">
    <source>
        <dbReference type="ARBA" id="ARBA00022553"/>
    </source>
</evidence>
<dbReference type="InterPro" id="IPR000014">
    <property type="entry name" value="PAS"/>
</dbReference>
<evidence type="ECO:0000256" key="2">
    <source>
        <dbReference type="ARBA" id="ARBA00006402"/>
    </source>
</evidence>
<dbReference type="InterPro" id="IPR003661">
    <property type="entry name" value="HisK_dim/P_dom"/>
</dbReference>
<protein>
    <recommendedName>
        <fullName evidence="12">Circadian input-output histidine kinase CikA</fullName>
        <ecNumber evidence="3">2.7.13.3</ecNumber>
    </recommendedName>
    <alternativeName>
        <fullName evidence="11">Sensory/regulatory protein RpfC</fullName>
    </alternativeName>
</protein>
<dbReference type="SUPFAM" id="SSF52172">
    <property type="entry name" value="CheY-like"/>
    <property type="match status" value="1"/>
</dbReference>
<dbReference type="FunFam" id="3.30.565.10:FF:000010">
    <property type="entry name" value="Sensor histidine kinase RcsC"/>
    <property type="match status" value="1"/>
</dbReference>
<evidence type="ECO:0000313" key="19">
    <source>
        <dbReference type="Proteomes" id="UP000187465"/>
    </source>
</evidence>
<dbReference type="InterPro" id="IPR001789">
    <property type="entry name" value="Sig_transdc_resp-reg_receiver"/>
</dbReference>
<dbReference type="SMART" id="SM00448">
    <property type="entry name" value="REC"/>
    <property type="match status" value="1"/>
</dbReference>
<evidence type="ECO:0000256" key="8">
    <source>
        <dbReference type="ARBA" id="ARBA00022840"/>
    </source>
</evidence>
<dbReference type="SMART" id="SM00091">
    <property type="entry name" value="PAS"/>
    <property type="match status" value="2"/>
</dbReference>
<evidence type="ECO:0000256" key="9">
    <source>
        <dbReference type="ARBA" id="ARBA00023012"/>
    </source>
</evidence>
<evidence type="ECO:0000256" key="13">
    <source>
        <dbReference type="PROSITE-ProRule" id="PRU00169"/>
    </source>
</evidence>
<evidence type="ECO:0000259" key="15">
    <source>
        <dbReference type="PROSITE" id="PS50110"/>
    </source>
</evidence>
<comment type="similarity">
    <text evidence="2">In the N-terminal section; belongs to the phytochrome family.</text>
</comment>
<dbReference type="Proteomes" id="UP000187465">
    <property type="component" value="Unassembled WGS sequence"/>
</dbReference>
<dbReference type="SUPFAM" id="SSF55785">
    <property type="entry name" value="PYP-like sensor domain (PAS domain)"/>
    <property type="match status" value="2"/>
</dbReference>
<keyword evidence="6" id="KW-0547">Nucleotide-binding</keyword>
<comment type="catalytic activity">
    <reaction evidence="1">
        <text>ATP + protein L-histidine = ADP + protein N-phospho-L-histidine.</text>
        <dbReference type="EC" id="2.7.13.3"/>
    </reaction>
</comment>
<gene>
    <name evidence="18" type="ORF">BJP51_17180</name>
</gene>
<dbReference type="InterPro" id="IPR004358">
    <property type="entry name" value="Sig_transdc_His_kin-like_C"/>
</dbReference>
<evidence type="ECO:0000256" key="6">
    <source>
        <dbReference type="ARBA" id="ARBA00022741"/>
    </source>
</evidence>
<dbReference type="EMBL" id="MKQP01000019">
    <property type="protein sequence ID" value="OMD31978.1"/>
    <property type="molecule type" value="Genomic_DNA"/>
</dbReference>
<sequence>MHRVNLNQEQFNQQVINHASFGIALLAPNGLILTVNPAFEQTFAYSTEEFEGMRLEDLSHPEDFGNLHDLKALLGEETEVQMEKQFITKNGDYIWGQLTLHLFSDESNQPAYFICQIVNITKQKESEQRLQESVERYTSLKKYNHDAVISFDLDGRIINTNSMAEKITGYAIESELIGMKLASLIGEENVQRILERALYDNTVEQYINKLVTKESEVVEVLTSIAPIYVNNHNIGFYLICKDISEQRQLSLAKEAAESTNRAKSEFLAMMSHEIRTPMNGVIGMTDILLETELNEEQREYVEIIRKSGGILLNIINDILDLSKIEAGRSELQEDTFDLRTCLKDSFSVIAIKAEQKNLELTSIINHDVPDFIYGDEERLKQVFLNLLGNAVKFTPAGSISVKVRLVKEDPFLLAFTVTDTGIGIDPDRLTDIFEPFEQVDSFMMRRHEGTGLGLAISRRIVEMMGGEIYAESDGKSGTSVTFTIRPKKSVVIPSQEANINKLHTAREARILLAEDNSINALVLTKILEKMGHSVIAVTNGIDAVEAARKEPFDLILLDLHMPIMNGIEAMKMLRDEHQEKCPPIIAVTANALKGDRENCLAAGMDEYISKPVKREVIIKMLDQFVI</sequence>
<dbReference type="PROSITE" id="PS50110">
    <property type="entry name" value="RESPONSE_REGULATORY"/>
    <property type="match status" value="1"/>
</dbReference>
<comment type="subunit">
    <text evidence="10">At low DSF concentrations, interacts with RpfF.</text>
</comment>
<dbReference type="InterPro" id="IPR003594">
    <property type="entry name" value="HATPase_dom"/>
</dbReference>
<evidence type="ECO:0000256" key="10">
    <source>
        <dbReference type="ARBA" id="ARBA00064003"/>
    </source>
</evidence>
<keyword evidence="5" id="KW-0808">Transferase</keyword>
<feature type="domain" description="Histidine kinase" evidence="14">
    <location>
        <begin position="269"/>
        <end position="488"/>
    </location>
</feature>
<dbReference type="Pfam" id="PF00512">
    <property type="entry name" value="HisKA"/>
    <property type="match status" value="1"/>
</dbReference>
<dbReference type="PANTHER" id="PTHR45339">
    <property type="entry name" value="HYBRID SIGNAL TRANSDUCTION HISTIDINE KINASE J"/>
    <property type="match status" value="1"/>
</dbReference>
<feature type="modified residue" description="4-aspartylphosphate" evidence="13">
    <location>
        <position position="558"/>
    </location>
</feature>
<keyword evidence="9" id="KW-0902">Two-component regulatory system</keyword>
<dbReference type="InterPro" id="IPR001610">
    <property type="entry name" value="PAC"/>
</dbReference>
<evidence type="ECO:0000259" key="14">
    <source>
        <dbReference type="PROSITE" id="PS50109"/>
    </source>
</evidence>
<dbReference type="EC" id="2.7.13.3" evidence="3"/>
<keyword evidence="4 13" id="KW-0597">Phosphoprotein</keyword>
<evidence type="ECO:0000256" key="11">
    <source>
        <dbReference type="ARBA" id="ARBA00068150"/>
    </source>
</evidence>